<dbReference type="GO" id="GO:0000287">
    <property type="term" value="F:magnesium ion binding"/>
    <property type="evidence" value="ECO:0007669"/>
    <property type="project" value="UniProtKB-UniRule"/>
</dbReference>
<evidence type="ECO:0000256" key="1">
    <source>
        <dbReference type="ARBA" id="ARBA00004496"/>
    </source>
</evidence>
<dbReference type="Proteomes" id="UP000295518">
    <property type="component" value="Unassembled WGS sequence"/>
</dbReference>
<dbReference type="InterPro" id="IPR004612">
    <property type="entry name" value="Resolv_RecU"/>
</dbReference>
<keyword evidence="6 13" id="KW-0227">DNA damage</keyword>
<dbReference type="InterPro" id="IPR011856">
    <property type="entry name" value="tRNA_endonuc-like_dom_sf"/>
</dbReference>
<evidence type="ECO:0000256" key="6">
    <source>
        <dbReference type="ARBA" id="ARBA00022763"/>
    </source>
</evidence>
<name>A0A4R6IB33_9MOLU</name>
<evidence type="ECO:0000256" key="3">
    <source>
        <dbReference type="ARBA" id="ARBA00022722"/>
    </source>
</evidence>
<dbReference type="RefSeq" id="WP_094254834.1">
    <property type="nucleotide sequence ID" value="NZ_NNCE01000006.1"/>
</dbReference>
<evidence type="ECO:0000256" key="5">
    <source>
        <dbReference type="ARBA" id="ARBA00022759"/>
    </source>
</evidence>
<dbReference type="SUPFAM" id="SSF52980">
    <property type="entry name" value="Restriction endonuclease-like"/>
    <property type="match status" value="1"/>
</dbReference>
<evidence type="ECO:0000313" key="15">
    <source>
        <dbReference type="Proteomes" id="UP000295518"/>
    </source>
</evidence>
<dbReference type="OrthoDB" id="9783592at2"/>
<evidence type="ECO:0000256" key="9">
    <source>
        <dbReference type="ARBA" id="ARBA00023172"/>
    </source>
</evidence>
<evidence type="ECO:0000256" key="8">
    <source>
        <dbReference type="ARBA" id="ARBA00022842"/>
    </source>
</evidence>
<evidence type="ECO:0000256" key="10">
    <source>
        <dbReference type="ARBA" id="ARBA00023204"/>
    </source>
</evidence>
<feature type="binding site" evidence="13">
    <location>
        <position position="48"/>
    </location>
    <ligand>
        <name>Mg(2+)</name>
        <dbReference type="ChEBI" id="CHEBI:18420"/>
    </ligand>
</feature>
<reference evidence="14 15" key="1">
    <citation type="submission" date="2019-03" db="EMBL/GenBank/DDBJ databases">
        <title>Genomic Encyclopedia of Archaeal and Bacterial Type Strains, Phase II (KMG-II): from individual species to whole genera.</title>
        <authorList>
            <person name="Goeker M."/>
        </authorList>
    </citation>
    <scope>NUCLEOTIDE SEQUENCE [LARGE SCALE GENOMIC DNA]</scope>
    <source>
        <strain evidence="14 15">ATCC 700618</strain>
    </source>
</reference>
<dbReference type="EMBL" id="SNWN01000014">
    <property type="protein sequence ID" value="TDO19410.1"/>
    <property type="molecule type" value="Genomic_DNA"/>
</dbReference>
<accession>A0A4R6IB33</accession>
<feature type="binding site" evidence="13">
    <location>
        <position position="63"/>
    </location>
    <ligand>
        <name>Mg(2+)</name>
        <dbReference type="ChEBI" id="CHEBI:18420"/>
    </ligand>
</feature>
<comment type="similarity">
    <text evidence="11 13">Belongs to the RecU family.</text>
</comment>
<sequence>MKNKGMYLEYIINKTIVHYVINEIAWFEKKMTPIKIGKDSEVHYLRSTTDFYGLYKGRYVSIEAKSFNGNTLKTSNIKKHQAKHLEMIAKHGGLAYYIIYSDSLDEYYLLKSSALYAANLKSYSTEWLKKNSRVLTLEFPGIIDFIKFIN</sequence>
<keyword evidence="7 13" id="KW-0378">Hydrolase</keyword>
<evidence type="ECO:0000256" key="4">
    <source>
        <dbReference type="ARBA" id="ARBA00022723"/>
    </source>
</evidence>
<evidence type="ECO:0000256" key="2">
    <source>
        <dbReference type="ARBA" id="ARBA00022490"/>
    </source>
</evidence>
<dbReference type="GO" id="GO:0005737">
    <property type="term" value="C:cytoplasm"/>
    <property type="evidence" value="ECO:0007669"/>
    <property type="project" value="UniProtKB-SubCell"/>
</dbReference>
<dbReference type="EC" id="3.1.21.10" evidence="13"/>
<dbReference type="GO" id="GO:0006281">
    <property type="term" value="P:DNA repair"/>
    <property type="evidence" value="ECO:0007669"/>
    <property type="project" value="UniProtKB-UniRule"/>
</dbReference>
<comment type="caution">
    <text evidence="14">The sequence shown here is derived from an EMBL/GenBank/DDBJ whole genome shotgun (WGS) entry which is preliminary data.</text>
</comment>
<dbReference type="AlphaFoldDB" id="A0A4R6IB33"/>
<comment type="subcellular location">
    <subcellularLocation>
        <location evidence="1 13">Cytoplasm</location>
    </subcellularLocation>
</comment>
<dbReference type="InterPro" id="IPR011335">
    <property type="entry name" value="Restrct_endonuc-II-like"/>
</dbReference>
<dbReference type="GO" id="GO:0006310">
    <property type="term" value="P:DNA recombination"/>
    <property type="evidence" value="ECO:0007669"/>
    <property type="project" value="UniProtKB-UniRule"/>
</dbReference>
<keyword evidence="3 13" id="KW-0540">Nuclease</keyword>
<comment type="cofactor">
    <cofactor evidence="13">
        <name>Mg(2+)</name>
        <dbReference type="ChEBI" id="CHEBI:18420"/>
    </cofactor>
    <text evidence="13">Binds 1 Mg(2+) ion per subunit.</text>
</comment>
<dbReference type="Gene3D" id="3.40.1350.10">
    <property type="match status" value="1"/>
</dbReference>
<keyword evidence="15" id="KW-1185">Reference proteome</keyword>
<keyword evidence="8 13" id="KW-0460">Magnesium</keyword>
<feature type="site" description="Transition state stabilizer" evidence="13">
    <location>
        <position position="65"/>
    </location>
</feature>
<dbReference type="HAMAP" id="MF_00130">
    <property type="entry name" value="RecU"/>
    <property type="match status" value="1"/>
</dbReference>
<dbReference type="GO" id="GO:0007059">
    <property type="term" value="P:chromosome segregation"/>
    <property type="evidence" value="ECO:0007669"/>
    <property type="project" value="UniProtKB-UniRule"/>
</dbReference>
<dbReference type="Pfam" id="PF03838">
    <property type="entry name" value="RecU"/>
    <property type="match status" value="1"/>
</dbReference>
<keyword evidence="5 13" id="KW-0255">Endonuclease</keyword>
<protein>
    <recommendedName>
        <fullName evidence="12 13">Holliday junction resolvase RecU</fullName>
        <ecNumber evidence="13">3.1.21.10</ecNumber>
    </recommendedName>
    <alternativeName>
        <fullName evidence="13">Recombination protein U homolog</fullName>
    </alternativeName>
</protein>
<evidence type="ECO:0000256" key="13">
    <source>
        <dbReference type="HAMAP-Rule" id="MF_00130"/>
    </source>
</evidence>
<feature type="binding site" evidence="13">
    <location>
        <position position="50"/>
    </location>
    <ligand>
        <name>Mg(2+)</name>
        <dbReference type="ChEBI" id="CHEBI:18420"/>
    </ligand>
</feature>
<comment type="function">
    <text evidence="13">Endonuclease that resolves Holliday junction intermediates in genetic recombination. Cleaves mobile four-strand junctions by introducing symmetrical nicks in paired strands. Promotes annealing of linear ssDNA with homologous dsDNA. Required for DNA repair, homologous recombination and chromosome segregation.</text>
</comment>
<evidence type="ECO:0000256" key="11">
    <source>
        <dbReference type="ARBA" id="ARBA00023447"/>
    </source>
</evidence>
<comment type="catalytic activity">
    <reaction evidence="13">
        <text>Endonucleolytic cleavage at a junction such as a reciprocal single-stranded crossover between two homologous DNA duplexes (Holliday junction).</text>
        <dbReference type="EC" id="3.1.21.10"/>
    </reaction>
</comment>
<dbReference type="GO" id="GO:0003676">
    <property type="term" value="F:nucleic acid binding"/>
    <property type="evidence" value="ECO:0007669"/>
    <property type="project" value="InterPro"/>
</dbReference>
<evidence type="ECO:0000256" key="7">
    <source>
        <dbReference type="ARBA" id="ARBA00022801"/>
    </source>
</evidence>
<feature type="binding site" evidence="13">
    <location>
        <position position="81"/>
    </location>
    <ligand>
        <name>Mg(2+)</name>
        <dbReference type="ChEBI" id="CHEBI:18420"/>
    </ligand>
</feature>
<keyword evidence="10 13" id="KW-0234">DNA repair</keyword>
<keyword evidence="9 13" id="KW-0233">DNA recombination</keyword>
<proteinExistence type="inferred from homology"/>
<evidence type="ECO:0000313" key="14">
    <source>
        <dbReference type="EMBL" id="TDO19410.1"/>
    </source>
</evidence>
<evidence type="ECO:0000256" key="12">
    <source>
        <dbReference type="ARBA" id="ARBA00029523"/>
    </source>
</evidence>
<dbReference type="GO" id="GO:0008821">
    <property type="term" value="F:crossover junction DNA endonuclease activity"/>
    <property type="evidence" value="ECO:0007669"/>
    <property type="project" value="UniProtKB-EC"/>
</dbReference>
<organism evidence="14 15">
    <name type="scientific">Mycoplasma testudineum</name>
    <dbReference type="NCBI Taxonomy" id="244584"/>
    <lineage>
        <taxon>Bacteria</taxon>
        <taxon>Bacillati</taxon>
        <taxon>Mycoplasmatota</taxon>
        <taxon>Mollicutes</taxon>
        <taxon>Mycoplasmataceae</taxon>
        <taxon>Mycoplasma</taxon>
    </lineage>
</organism>
<keyword evidence="2 13" id="KW-0963">Cytoplasm</keyword>
<keyword evidence="4 13" id="KW-0479">Metal-binding</keyword>
<gene>
    <name evidence="13" type="primary">recU</name>
    <name evidence="14" type="ORF">EI74_0679</name>
</gene>